<evidence type="ECO:0000313" key="5">
    <source>
        <dbReference type="Proteomes" id="UP000198869"/>
    </source>
</evidence>
<evidence type="ECO:0000259" key="3">
    <source>
        <dbReference type="PROSITE" id="PS50075"/>
    </source>
</evidence>
<dbReference type="Gene3D" id="1.10.1200.10">
    <property type="entry name" value="ACP-like"/>
    <property type="match status" value="1"/>
</dbReference>
<reference evidence="5" key="1">
    <citation type="submission" date="2016-10" db="EMBL/GenBank/DDBJ databases">
        <authorList>
            <person name="Varghese N."/>
            <person name="Submissions S."/>
        </authorList>
    </citation>
    <scope>NUCLEOTIDE SEQUENCE [LARGE SCALE GENOMIC DNA]</scope>
    <source>
        <strain evidence="5">DSM 17071</strain>
    </source>
</reference>
<gene>
    <name evidence="4" type="ORF">SAMN05421846_1201</name>
</gene>
<dbReference type="InterPro" id="IPR006162">
    <property type="entry name" value="Ppantetheine_attach_site"/>
</dbReference>
<evidence type="ECO:0000313" key="4">
    <source>
        <dbReference type="EMBL" id="SDI91450.1"/>
    </source>
</evidence>
<dbReference type="EMBL" id="FNDW01000020">
    <property type="protein sequence ID" value="SDI91450.1"/>
    <property type="molecule type" value="Genomic_DNA"/>
</dbReference>
<dbReference type="InterPro" id="IPR036736">
    <property type="entry name" value="ACP-like_sf"/>
</dbReference>
<protein>
    <submittedName>
        <fullName evidence="4">Phosphopantetheine attachment site</fullName>
    </submittedName>
</protein>
<feature type="domain" description="Carrier" evidence="3">
    <location>
        <begin position="1"/>
        <end position="59"/>
    </location>
</feature>
<dbReference type="OrthoDB" id="1374991at2"/>
<dbReference type="InterPro" id="IPR009081">
    <property type="entry name" value="PP-bd_ACP"/>
</dbReference>
<name>A0A1G8PHZ5_9FLAO</name>
<feature type="non-terminal residue" evidence="4">
    <location>
        <position position="1"/>
    </location>
</feature>
<dbReference type="SUPFAM" id="SSF47336">
    <property type="entry name" value="ACP-like"/>
    <property type="match status" value="1"/>
</dbReference>
<dbReference type="STRING" id="311334.SAMN05421846_1201"/>
<sequence length="79" mass="8869">ISGENISAAKSFFELGGHSLKAMMLINKINKGFDITFPLEEVFEKTTIQKQAVYIKLINFLSTEISLVEAEDFSENIII</sequence>
<keyword evidence="1" id="KW-0596">Phosphopantetheine</keyword>
<dbReference type="PROSITE" id="PS50075">
    <property type="entry name" value="CARRIER"/>
    <property type="match status" value="1"/>
</dbReference>
<dbReference type="AlphaFoldDB" id="A0A1G8PHZ5"/>
<dbReference type="Pfam" id="PF00550">
    <property type="entry name" value="PP-binding"/>
    <property type="match status" value="1"/>
</dbReference>
<evidence type="ECO:0000256" key="1">
    <source>
        <dbReference type="ARBA" id="ARBA00022450"/>
    </source>
</evidence>
<keyword evidence="2" id="KW-0597">Phosphoprotein</keyword>
<proteinExistence type="predicted"/>
<dbReference type="RefSeq" id="WP_139164658.1">
    <property type="nucleotide sequence ID" value="NZ_FNDW01000020.1"/>
</dbReference>
<accession>A0A1G8PHZ5</accession>
<organism evidence="4 5">
    <name type="scientific">Chryseobacterium taeanense</name>
    <dbReference type="NCBI Taxonomy" id="311334"/>
    <lineage>
        <taxon>Bacteria</taxon>
        <taxon>Pseudomonadati</taxon>
        <taxon>Bacteroidota</taxon>
        <taxon>Flavobacteriia</taxon>
        <taxon>Flavobacteriales</taxon>
        <taxon>Weeksellaceae</taxon>
        <taxon>Chryseobacterium group</taxon>
        <taxon>Chryseobacterium</taxon>
    </lineage>
</organism>
<dbReference type="Proteomes" id="UP000198869">
    <property type="component" value="Unassembled WGS sequence"/>
</dbReference>
<dbReference type="PROSITE" id="PS00012">
    <property type="entry name" value="PHOSPHOPANTETHEINE"/>
    <property type="match status" value="1"/>
</dbReference>
<evidence type="ECO:0000256" key="2">
    <source>
        <dbReference type="ARBA" id="ARBA00022553"/>
    </source>
</evidence>
<keyword evidence="5" id="KW-1185">Reference proteome</keyword>